<dbReference type="InterPro" id="IPR051328">
    <property type="entry name" value="T7SS_ABC-Transporter"/>
</dbReference>
<accession>A0A852SJB9</accession>
<feature type="transmembrane region" description="Helical" evidence="5">
    <location>
        <begin position="532"/>
        <end position="557"/>
    </location>
</feature>
<dbReference type="EMBL" id="JACCBM010000001">
    <property type="protein sequence ID" value="NYD69403.1"/>
    <property type="molecule type" value="Genomic_DNA"/>
</dbReference>
<dbReference type="NCBIfam" id="TIGR03061">
    <property type="entry name" value="pip_yhgE_Nterm"/>
    <property type="match status" value="1"/>
</dbReference>
<feature type="transmembrane region" description="Helical" evidence="5">
    <location>
        <begin position="563"/>
        <end position="586"/>
    </location>
</feature>
<dbReference type="NCBIfam" id="TIGR03062">
    <property type="entry name" value="pip_yhgE_Cterm"/>
    <property type="match status" value="1"/>
</dbReference>
<evidence type="ECO:0000256" key="2">
    <source>
        <dbReference type="ARBA" id="ARBA00022692"/>
    </source>
</evidence>
<organism evidence="7 8">
    <name type="scientific">Herbiconiux flava</name>
    <dbReference type="NCBI Taxonomy" id="881268"/>
    <lineage>
        <taxon>Bacteria</taxon>
        <taxon>Bacillati</taxon>
        <taxon>Actinomycetota</taxon>
        <taxon>Actinomycetes</taxon>
        <taxon>Micrococcales</taxon>
        <taxon>Microbacteriaceae</taxon>
        <taxon>Herbiconiux</taxon>
    </lineage>
</organism>
<keyword evidence="3 5" id="KW-1133">Transmembrane helix</keyword>
<dbReference type="PANTHER" id="PTHR43077">
    <property type="entry name" value="TRANSPORT PERMEASE YVFS-RELATED"/>
    <property type="match status" value="1"/>
</dbReference>
<dbReference type="Pfam" id="PF12698">
    <property type="entry name" value="ABC2_membrane_3"/>
    <property type="match status" value="1"/>
</dbReference>
<dbReference type="InterPro" id="IPR013525">
    <property type="entry name" value="ABC2_TM"/>
</dbReference>
<evidence type="ECO:0000256" key="3">
    <source>
        <dbReference type="ARBA" id="ARBA00022989"/>
    </source>
</evidence>
<feature type="transmembrane region" description="Helical" evidence="5">
    <location>
        <begin position="21"/>
        <end position="41"/>
    </location>
</feature>
<evidence type="ECO:0000256" key="1">
    <source>
        <dbReference type="ARBA" id="ARBA00004141"/>
    </source>
</evidence>
<protein>
    <submittedName>
        <fullName evidence="7">Putative membrane protein</fullName>
    </submittedName>
</protein>
<reference evidence="7 8" key="1">
    <citation type="submission" date="2020-07" db="EMBL/GenBank/DDBJ databases">
        <title>Sequencing the genomes of 1000 actinobacteria strains.</title>
        <authorList>
            <person name="Klenk H.-P."/>
        </authorList>
    </citation>
    <scope>NUCLEOTIDE SEQUENCE [LARGE SCALE GENOMIC DNA]</scope>
    <source>
        <strain evidence="7 8">DSM 26474</strain>
    </source>
</reference>
<gene>
    <name evidence="7" type="ORF">BJ984_000561</name>
</gene>
<dbReference type="NCBIfam" id="TIGR03057">
    <property type="entry name" value="xxxLxxG_by_4"/>
    <property type="match status" value="3"/>
</dbReference>
<dbReference type="AlphaFoldDB" id="A0A852SJB9"/>
<dbReference type="Gene3D" id="1.10.287.950">
    <property type="entry name" value="Methyl-accepting chemotaxis protein"/>
    <property type="match status" value="2"/>
</dbReference>
<feature type="transmembrane region" description="Helical" evidence="5">
    <location>
        <begin position="593"/>
        <end position="612"/>
    </location>
</feature>
<evidence type="ECO:0000259" key="6">
    <source>
        <dbReference type="Pfam" id="PF12698"/>
    </source>
</evidence>
<feature type="domain" description="ABC-2 type transporter transmembrane" evidence="6">
    <location>
        <begin position="466"/>
        <end position="665"/>
    </location>
</feature>
<dbReference type="GO" id="GO:0016020">
    <property type="term" value="C:membrane"/>
    <property type="evidence" value="ECO:0007669"/>
    <property type="project" value="UniProtKB-SubCell"/>
</dbReference>
<dbReference type="GO" id="GO:0140359">
    <property type="term" value="F:ABC-type transporter activity"/>
    <property type="evidence" value="ECO:0007669"/>
    <property type="project" value="InterPro"/>
</dbReference>
<dbReference type="RefSeq" id="WP_179546737.1">
    <property type="nucleotide sequence ID" value="NZ_BSEW01000001.1"/>
</dbReference>
<comment type="subcellular location">
    <subcellularLocation>
        <location evidence="1">Membrane</location>
        <topology evidence="1">Multi-pass membrane protein</topology>
    </subcellularLocation>
</comment>
<evidence type="ECO:0000256" key="4">
    <source>
        <dbReference type="ARBA" id="ARBA00023136"/>
    </source>
</evidence>
<dbReference type="PANTHER" id="PTHR43077:SF5">
    <property type="entry name" value="PHAGE INFECTION PROTEIN"/>
    <property type="match status" value="1"/>
</dbReference>
<dbReference type="InterPro" id="IPR017501">
    <property type="entry name" value="Phage_infect_YhgE_C"/>
</dbReference>
<dbReference type="InterPro" id="IPR023908">
    <property type="entry name" value="xxxLxxG_rpt"/>
</dbReference>
<name>A0A852SJB9_9MICO</name>
<dbReference type="InterPro" id="IPR017500">
    <property type="entry name" value="Phage_infect_YhgE_N"/>
</dbReference>
<keyword evidence="4 5" id="KW-0472">Membrane</keyword>
<dbReference type="Proteomes" id="UP000549913">
    <property type="component" value="Unassembled WGS sequence"/>
</dbReference>
<comment type="caution">
    <text evidence="7">The sequence shown here is derived from an EMBL/GenBank/DDBJ whole genome shotgun (WGS) entry which is preliminary data.</text>
</comment>
<evidence type="ECO:0000313" key="7">
    <source>
        <dbReference type="EMBL" id="NYD69403.1"/>
    </source>
</evidence>
<keyword evidence="2 5" id="KW-0812">Transmembrane</keyword>
<proteinExistence type="predicted"/>
<feature type="transmembrane region" description="Helical" evidence="5">
    <location>
        <begin position="491"/>
        <end position="511"/>
    </location>
</feature>
<evidence type="ECO:0000313" key="8">
    <source>
        <dbReference type="Proteomes" id="UP000549913"/>
    </source>
</evidence>
<sequence length="687" mass="69862">MKIYHLVATELKRLTATGMAKLALVALMLVPVLYAGLYLWANNDPYGNLKDVPVALVVEDTGATVDGEQVDYGQQVEDQLLEDESVGWIVTDADTAEQGVRDGTFDFILTLGPDFSTALTSAEGDAPTQAVVELTTNDTNSFLATTIAGQVAEKVRASITEQVGKEAALKLLDGFATVRENLTTAVDGADQLADGTASASDGGQQLASGAGTANIGALQLADGLQQLQAGSAALPDQANQLNDGAQQLSTGLQQLQAGSASLPGDTARLNDGAQQVAAGNAQLASTASGLATEVQDAVNQAAAVRSDAEAAIAASALTPEQKQALLADIAQIATAVDSGNAQVQAANTQIGTLAAGSAQVAAGTQQLADSAPQLSGGIATAASGATQLAAGTQQLADAAPALTNGIASAASGASQLAGGVTQLAQGSLDLAGGLGTLDSGADELRDGLASGLDDVPNQTADQRETAAQTISDPVAVDSDAVTKASNYGAGMAPFFISLAAWIGIYALFLIVKPLSRRALTALKRPFTATTAGWAAPALLGAVQMLAVFGIITLALGYQVEHPWGMLGFMVLTSATFATIILALNILLGSVGQFLGLVLMVLQLVTAGGTFPWQTLPGPLQVLHQVLPMSHAVDGIRQLMYGGDVSLAGADAGALFFWLAGALLVSYLGARRMTRHRTLRDLRPSLIG</sequence>
<keyword evidence="8" id="KW-1185">Reference proteome</keyword>
<feature type="transmembrane region" description="Helical" evidence="5">
    <location>
        <begin position="646"/>
        <end position="669"/>
    </location>
</feature>
<evidence type="ECO:0000256" key="5">
    <source>
        <dbReference type="SAM" id="Phobius"/>
    </source>
</evidence>